<dbReference type="NCBIfam" id="TIGR01509">
    <property type="entry name" value="HAD-SF-IA-v3"/>
    <property type="match status" value="1"/>
</dbReference>
<evidence type="ECO:0000313" key="1">
    <source>
        <dbReference type="EMBL" id="MBB4679777.1"/>
    </source>
</evidence>
<protein>
    <submittedName>
        <fullName evidence="1">Sugar-phosphatase</fullName>
        <ecNumber evidence="1">3.1.3.23</ecNumber>
    </submittedName>
</protein>
<dbReference type="Gene3D" id="1.10.150.240">
    <property type="entry name" value="Putative phosphatase, domain 2"/>
    <property type="match status" value="1"/>
</dbReference>
<evidence type="ECO:0000313" key="2">
    <source>
        <dbReference type="Proteomes" id="UP000533598"/>
    </source>
</evidence>
<dbReference type="GO" id="GO:0050308">
    <property type="term" value="F:sugar-phosphatase activity"/>
    <property type="evidence" value="ECO:0007669"/>
    <property type="project" value="UniProtKB-EC"/>
</dbReference>
<dbReference type="InterPro" id="IPR023198">
    <property type="entry name" value="PGP-like_dom2"/>
</dbReference>
<comment type="caution">
    <text evidence="1">The sequence shown here is derived from an EMBL/GenBank/DDBJ whole genome shotgun (WGS) entry which is preliminary data.</text>
</comment>
<dbReference type="EC" id="3.1.3.23" evidence="1"/>
<dbReference type="RefSeq" id="WP_185005485.1">
    <property type="nucleotide sequence ID" value="NZ_BAAAUI010000001.1"/>
</dbReference>
<proteinExistence type="predicted"/>
<dbReference type="Proteomes" id="UP000533598">
    <property type="component" value="Unassembled WGS sequence"/>
</dbReference>
<dbReference type="PANTHER" id="PTHR43481">
    <property type="entry name" value="FRUCTOSE-1-PHOSPHATE PHOSPHATASE"/>
    <property type="match status" value="1"/>
</dbReference>
<dbReference type="Gene3D" id="3.40.50.1000">
    <property type="entry name" value="HAD superfamily/HAD-like"/>
    <property type="match status" value="1"/>
</dbReference>
<dbReference type="InterPro" id="IPR023214">
    <property type="entry name" value="HAD_sf"/>
</dbReference>
<name>A0A7W7FVZ9_9PSEU</name>
<keyword evidence="2" id="KW-1185">Reference proteome</keyword>
<gene>
    <name evidence="1" type="ORF">HNR67_005895</name>
</gene>
<keyword evidence="1" id="KW-0378">Hydrolase</keyword>
<dbReference type="InterPro" id="IPR051806">
    <property type="entry name" value="HAD-like_SPP"/>
</dbReference>
<dbReference type="InterPro" id="IPR006439">
    <property type="entry name" value="HAD-SF_hydro_IA"/>
</dbReference>
<dbReference type="SFLD" id="SFLDG01129">
    <property type="entry name" value="C1.5:_HAD__Beta-PGM__Phosphata"/>
    <property type="match status" value="1"/>
</dbReference>
<dbReference type="SUPFAM" id="SSF56784">
    <property type="entry name" value="HAD-like"/>
    <property type="match status" value="1"/>
</dbReference>
<dbReference type="AlphaFoldDB" id="A0A7W7FVZ9"/>
<dbReference type="PANTHER" id="PTHR43481:SF4">
    <property type="entry name" value="GLYCEROL-1-PHOSPHATE PHOSPHOHYDROLASE 1-RELATED"/>
    <property type="match status" value="1"/>
</dbReference>
<dbReference type="SFLD" id="SFLDS00003">
    <property type="entry name" value="Haloacid_Dehalogenase"/>
    <property type="match status" value="1"/>
</dbReference>
<dbReference type="EMBL" id="JACHMH010000001">
    <property type="protein sequence ID" value="MBB4679777.1"/>
    <property type="molecule type" value="Genomic_DNA"/>
</dbReference>
<reference evidence="1 2" key="1">
    <citation type="submission" date="2020-08" db="EMBL/GenBank/DDBJ databases">
        <title>Sequencing the genomes of 1000 actinobacteria strains.</title>
        <authorList>
            <person name="Klenk H.-P."/>
        </authorList>
    </citation>
    <scope>NUCLEOTIDE SEQUENCE [LARGE SCALE GENOMIC DNA]</scope>
    <source>
        <strain evidence="1 2">DSM 44230</strain>
    </source>
</reference>
<accession>A0A7W7FVZ9</accession>
<dbReference type="Pfam" id="PF00702">
    <property type="entry name" value="Hydrolase"/>
    <property type="match status" value="1"/>
</dbReference>
<dbReference type="InterPro" id="IPR036412">
    <property type="entry name" value="HAD-like_sf"/>
</dbReference>
<sequence length="210" mass="21300">MTSRHIPCRAVLFDCDGVLVDSTGPAEEAWGQWAREHGLDPAVVLDGMHGVRSQDTVATYLPAEARAAGHARIEQIEIAGAEGTVPIPGIPELLAALPGNWAVVTSATLPLLRARLAAAGLPLPEVTITGETVQQGKPSPEGYLTAAARLGVPIEQCVVVEDSAAGIQAGLAAGAGHVLGVGKGEATEAASSAVPDLTGVTWDGDGLRVG</sequence>
<organism evidence="1 2">
    <name type="scientific">Crossiella cryophila</name>
    <dbReference type="NCBI Taxonomy" id="43355"/>
    <lineage>
        <taxon>Bacteria</taxon>
        <taxon>Bacillati</taxon>
        <taxon>Actinomycetota</taxon>
        <taxon>Actinomycetes</taxon>
        <taxon>Pseudonocardiales</taxon>
        <taxon>Pseudonocardiaceae</taxon>
        <taxon>Crossiella</taxon>
    </lineage>
</organism>